<evidence type="ECO:0000313" key="12">
    <source>
        <dbReference type="EMBL" id="CAG8590212.1"/>
    </source>
</evidence>
<accession>A0A9N9C8J6</accession>
<evidence type="ECO:0000256" key="7">
    <source>
        <dbReference type="ARBA" id="ARBA00022989"/>
    </source>
</evidence>
<dbReference type="OrthoDB" id="2261329at2759"/>
<evidence type="ECO:0000256" key="9">
    <source>
        <dbReference type="ARBA" id="ARBA00023128"/>
    </source>
</evidence>
<evidence type="ECO:0000256" key="8">
    <source>
        <dbReference type="ARBA" id="ARBA00023010"/>
    </source>
</evidence>
<dbReference type="AlphaFoldDB" id="A0A9N9C8J6"/>
<evidence type="ECO:0000256" key="4">
    <source>
        <dbReference type="ARBA" id="ARBA00022692"/>
    </source>
</evidence>
<dbReference type="GO" id="GO:0008320">
    <property type="term" value="F:protein transmembrane transporter activity"/>
    <property type="evidence" value="ECO:0007669"/>
    <property type="project" value="TreeGrafter"/>
</dbReference>
<comment type="similarity">
    <text evidence="2">Belongs to the Tim17/Tim22/Tim23 family.</text>
</comment>
<keyword evidence="7 11" id="KW-1133">Transmembrane helix</keyword>
<evidence type="ECO:0000256" key="6">
    <source>
        <dbReference type="ARBA" id="ARBA00022927"/>
    </source>
</evidence>
<evidence type="ECO:0000313" key="13">
    <source>
        <dbReference type="Proteomes" id="UP000789572"/>
    </source>
</evidence>
<keyword evidence="6" id="KW-0653">Protein transport</keyword>
<dbReference type="GO" id="GO:0005744">
    <property type="term" value="C:TIM23 mitochondrial import inner membrane translocase complex"/>
    <property type="evidence" value="ECO:0007669"/>
    <property type="project" value="TreeGrafter"/>
</dbReference>
<dbReference type="PANTHER" id="PTHR10485:SF0">
    <property type="entry name" value="AT05822P-RELATED"/>
    <property type="match status" value="1"/>
</dbReference>
<evidence type="ECO:0000256" key="5">
    <source>
        <dbReference type="ARBA" id="ARBA00022792"/>
    </source>
</evidence>
<keyword evidence="13" id="KW-1185">Reference proteome</keyword>
<protein>
    <submittedName>
        <fullName evidence="12">8198_t:CDS:1</fullName>
    </submittedName>
</protein>
<keyword evidence="5" id="KW-0999">Mitochondrion inner membrane</keyword>
<comment type="subcellular location">
    <subcellularLocation>
        <location evidence="1">Mitochondrion inner membrane</location>
        <topology evidence="1">Multi-pass membrane protein</topology>
    </subcellularLocation>
</comment>
<evidence type="ECO:0000256" key="2">
    <source>
        <dbReference type="ARBA" id="ARBA00008444"/>
    </source>
</evidence>
<proteinExistence type="inferred from homology"/>
<keyword evidence="4 11" id="KW-0812">Transmembrane</keyword>
<name>A0A9N9C8J6_9GLOM</name>
<keyword evidence="3" id="KW-0813">Transport</keyword>
<reference evidence="12" key="1">
    <citation type="submission" date="2021-06" db="EMBL/GenBank/DDBJ databases">
        <authorList>
            <person name="Kallberg Y."/>
            <person name="Tangrot J."/>
            <person name="Rosling A."/>
        </authorList>
    </citation>
    <scope>NUCLEOTIDE SEQUENCE</scope>
    <source>
        <strain evidence="12">IA702</strain>
    </source>
</reference>
<comment type="caution">
    <text evidence="12">The sequence shown here is derived from an EMBL/GenBank/DDBJ whole genome shotgun (WGS) entry which is preliminary data.</text>
</comment>
<evidence type="ECO:0000256" key="3">
    <source>
        <dbReference type="ARBA" id="ARBA00022448"/>
    </source>
</evidence>
<feature type="transmembrane region" description="Helical" evidence="11">
    <location>
        <begin position="150"/>
        <end position="169"/>
    </location>
</feature>
<dbReference type="Proteomes" id="UP000789572">
    <property type="component" value="Unassembled WGS sequence"/>
</dbReference>
<feature type="transmembrane region" description="Helical" evidence="11">
    <location>
        <begin position="20"/>
        <end position="37"/>
    </location>
</feature>
<organism evidence="12 13">
    <name type="scientific">Paraglomus occultum</name>
    <dbReference type="NCBI Taxonomy" id="144539"/>
    <lineage>
        <taxon>Eukaryota</taxon>
        <taxon>Fungi</taxon>
        <taxon>Fungi incertae sedis</taxon>
        <taxon>Mucoromycota</taxon>
        <taxon>Glomeromycotina</taxon>
        <taxon>Glomeromycetes</taxon>
        <taxon>Paraglomerales</taxon>
        <taxon>Paraglomeraceae</taxon>
        <taxon>Paraglomus</taxon>
    </lineage>
</organism>
<evidence type="ECO:0000256" key="10">
    <source>
        <dbReference type="ARBA" id="ARBA00023136"/>
    </source>
</evidence>
<dbReference type="PANTHER" id="PTHR10485">
    <property type="entry name" value="MITOCHONDRIAL IMPORT INNER MEMBRANE TRANSLOCASE SUBUNIT TIM-17"/>
    <property type="match status" value="1"/>
</dbReference>
<dbReference type="GO" id="GO:0030150">
    <property type="term" value="P:protein import into mitochondrial matrix"/>
    <property type="evidence" value="ECO:0007669"/>
    <property type="project" value="TreeGrafter"/>
</dbReference>
<evidence type="ECO:0000256" key="1">
    <source>
        <dbReference type="ARBA" id="ARBA00004448"/>
    </source>
</evidence>
<keyword evidence="8" id="KW-0811">Translocation</keyword>
<keyword evidence="10 11" id="KW-0472">Membrane</keyword>
<gene>
    <name evidence="12" type="ORF">POCULU_LOCUS6934</name>
</gene>
<evidence type="ECO:0000256" key="11">
    <source>
        <dbReference type="SAM" id="Phobius"/>
    </source>
</evidence>
<dbReference type="EMBL" id="CAJVPJ010001411">
    <property type="protein sequence ID" value="CAG8590212.1"/>
    <property type="molecule type" value="Genomic_DNA"/>
</dbReference>
<dbReference type="Pfam" id="PF02466">
    <property type="entry name" value="Tim17"/>
    <property type="match status" value="1"/>
</dbReference>
<sequence>MTRYSDHTRDPCPWVILNDTGAAFAMGAIGSGIWHTVKGSKNSPRKHGAVVGWAGWREGCELKSNSRLSPGRKGRSGRKGERIIGALSAVKARSPVLGGNFAVWGGLFSTFDCALKGIRQKEDPWNVIASGFLTGGVLAARGGLAASARSAALGGLVLALFEGVSVAVARISTPSAPPMVH</sequence>
<keyword evidence="9" id="KW-0496">Mitochondrion</keyword>